<dbReference type="RefSeq" id="WP_331218111.1">
    <property type="nucleotide sequence ID" value="NZ_JAZGQK010000035.1"/>
</dbReference>
<organism evidence="5 6">
    <name type="scientific">Plantactinospora sonchi</name>
    <dbReference type="NCBI Taxonomy" id="1544735"/>
    <lineage>
        <taxon>Bacteria</taxon>
        <taxon>Bacillati</taxon>
        <taxon>Actinomycetota</taxon>
        <taxon>Actinomycetes</taxon>
        <taxon>Micromonosporales</taxon>
        <taxon>Micromonosporaceae</taxon>
        <taxon>Plantactinospora</taxon>
    </lineage>
</organism>
<keyword evidence="2" id="KW-0560">Oxidoreductase</keyword>
<dbReference type="PANTHER" id="PTHR43103">
    <property type="entry name" value="NUCLEOSIDE-DIPHOSPHATE-SUGAR EPIMERASE"/>
    <property type="match status" value="1"/>
</dbReference>
<protein>
    <submittedName>
        <fullName evidence="5">NAD(P)-dependent oxidoreductase</fullName>
    </submittedName>
</protein>
<keyword evidence="6" id="KW-1185">Reference proteome</keyword>
<dbReference type="PANTHER" id="PTHR43103:SF5">
    <property type="entry name" value="4-EPIMERASE, PUTATIVE (AFU_ORTHOLOGUE AFUA_7G00360)-RELATED"/>
    <property type="match status" value="1"/>
</dbReference>
<evidence type="ECO:0000256" key="2">
    <source>
        <dbReference type="ARBA" id="ARBA00023002"/>
    </source>
</evidence>
<dbReference type="Pfam" id="PF01370">
    <property type="entry name" value="Epimerase"/>
    <property type="match status" value="1"/>
</dbReference>
<name>A0ABU7S2Y7_9ACTN</name>
<dbReference type="Proteomes" id="UP001332243">
    <property type="component" value="Unassembled WGS sequence"/>
</dbReference>
<accession>A0ABU7S2Y7</accession>
<dbReference type="InterPro" id="IPR001509">
    <property type="entry name" value="Epimerase_deHydtase"/>
</dbReference>
<comment type="similarity">
    <text evidence="1">Belongs to the NAD(P)-dependent epimerase/dehydratase family.</text>
</comment>
<dbReference type="InterPro" id="IPR057326">
    <property type="entry name" value="KR_dom"/>
</dbReference>
<evidence type="ECO:0000256" key="3">
    <source>
        <dbReference type="ARBA" id="ARBA00023027"/>
    </source>
</evidence>
<dbReference type="SUPFAM" id="SSF51735">
    <property type="entry name" value="NAD(P)-binding Rossmann-fold domains"/>
    <property type="match status" value="1"/>
</dbReference>
<reference evidence="5 6" key="1">
    <citation type="submission" date="2024-01" db="EMBL/GenBank/DDBJ databases">
        <title>Genome insights into Plantactinospora sonchi sp. nov.</title>
        <authorList>
            <person name="Wang L."/>
        </authorList>
    </citation>
    <scope>NUCLEOTIDE SEQUENCE [LARGE SCALE GENOMIC DNA]</scope>
    <source>
        <strain evidence="5 6">NEAU-QY2</strain>
    </source>
</reference>
<evidence type="ECO:0000259" key="4">
    <source>
        <dbReference type="SMART" id="SM00822"/>
    </source>
</evidence>
<sequence length="301" mass="32245">MSQQGTRHSTLGTDAVVLVTGAAGVIGRVVVPYLAGAGMRVVAVDRSPFASPRAELVLVGDVRDRAFVERSLRPFDRPVDAVVHLAAIPAPGQLPEDETLAQNVQGAYLVLDGAGRAGVRFAVAASSVAAYGYAWAGRDMSPPYVPIDEEQPSVTIDSYGLSKAVTEQVGAFATRRWGMPTVLLRFPFVGDGDRLAAHLDRIRRDVSANRRELWSWLDTRDAANAVHTALTSGLTGHHVFNVAAPDTSTTVPTAELLARFHPGTDVRSPLGEFDSMLDSSAARRLLGFETRHGWRDGPVLS</sequence>
<dbReference type="EMBL" id="JAZGQK010000035">
    <property type="protein sequence ID" value="MEE6263172.1"/>
    <property type="molecule type" value="Genomic_DNA"/>
</dbReference>
<evidence type="ECO:0000256" key="1">
    <source>
        <dbReference type="ARBA" id="ARBA00007637"/>
    </source>
</evidence>
<gene>
    <name evidence="5" type="ORF">V1633_32305</name>
</gene>
<proteinExistence type="inferred from homology"/>
<comment type="caution">
    <text evidence="5">The sequence shown here is derived from an EMBL/GenBank/DDBJ whole genome shotgun (WGS) entry which is preliminary data.</text>
</comment>
<feature type="domain" description="Ketoreductase" evidence="4">
    <location>
        <begin position="15"/>
        <end position="150"/>
    </location>
</feature>
<evidence type="ECO:0000313" key="5">
    <source>
        <dbReference type="EMBL" id="MEE6263172.1"/>
    </source>
</evidence>
<dbReference type="SMART" id="SM00822">
    <property type="entry name" value="PKS_KR"/>
    <property type="match status" value="1"/>
</dbReference>
<dbReference type="InterPro" id="IPR036291">
    <property type="entry name" value="NAD(P)-bd_dom_sf"/>
</dbReference>
<evidence type="ECO:0000313" key="6">
    <source>
        <dbReference type="Proteomes" id="UP001332243"/>
    </source>
</evidence>
<keyword evidence="3" id="KW-0520">NAD</keyword>
<dbReference type="Gene3D" id="3.40.50.720">
    <property type="entry name" value="NAD(P)-binding Rossmann-like Domain"/>
    <property type="match status" value="1"/>
</dbReference>